<dbReference type="SUPFAM" id="SSF56219">
    <property type="entry name" value="DNase I-like"/>
    <property type="match status" value="1"/>
</dbReference>
<reference evidence="1" key="2">
    <citation type="submission" date="2025-08" db="UniProtKB">
        <authorList>
            <consortium name="Ensembl"/>
        </authorList>
    </citation>
    <scope>IDENTIFICATION</scope>
    <source>
        <strain evidence="1">Guanapo</strain>
    </source>
</reference>
<dbReference type="Ensembl" id="ENSPRET00000008044.1">
    <property type="protein sequence ID" value="ENSPREP00000007951.1"/>
    <property type="gene ID" value="ENSPREG00000005455.1"/>
</dbReference>
<accession>A0A3P9NEE8</accession>
<organism evidence="1 2">
    <name type="scientific">Poecilia reticulata</name>
    <name type="common">Guppy</name>
    <name type="synonym">Acanthophacelus reticulatus</name>
    <dbReference type="NCBI Taxonomy" id="8081"/>
    <lineage>
        <taxon>Eukaryota</taxon>
        <taxon>Metazoa</taxon>
        <taxon>Chordata</taxon>
        <taxon>Craniata</taxon>
        <taxon>Vertebrata</taxon>
        <taxon>Euteleostomi</taxon>
        <taxon>Actinopterygii</taxon>
        <taxon>Neopterygii</taxon>
        <taxon>Teleostei</taxon>
        <taxon>Neoteleostei</taxon>
        <taxon>Acanthomorphata</taxon>
        <taxon>Ovalentaria</taxon>
        <taxon>Atherinomorphae</taxon>
        <taxon>Cyprinodontiformes</taxon>
        <taxon>Poeciliidae</taxon>
        <taxon>Poeciliinae</taxon>
        <taxon>Poecilia</taxon>
    </lineage>
</organism>
<dbReference type="Proteomes" id="UP000242638">
    <property type="component" value="Unassembled WGS sequence"/>
</dbReference>
<reference evidence="1" key="3">
    <citation type="submission" date="2025-09" db="UniProtKB">
        <authorList>
            <consortium name="Ensembl"/>
        </authorList>
    </citation>
    <scope>IDENTIFICATION</scope>
    <source>
        <strain evidence="1">Guanapo</strain>
    </source>
</reference>
<dbReference type="Gene3D" id="3.60.10.10">
    <property type="entry name" value="Endonuclease/exonuclease/phosphatase"/>
    <property type="match status" value="1"/>
</dbReference>
<dbReference type="AlphaFoldDB" id="A0A3P9NEE8"/>
<dbReference type="InterPro" id="IPR036691">
    <property type="entry name" value="Endo/exonu/phosph_ase_sf"/>
</dbReference>
<dbReference type="Bgee" id="ENSPREG00000005455">
    <property type="expression patterns" value="Expressed in head"/>
</dbReference>
<name>A0A3P9NEE8_POERE</name>
<evidence type="ECO:0000313" key="1">
    <source>
        <dbReference type="Ensembl" id="ENSPREP00000007951.1"/>
    </source>
</evidence>
<proteinExistence type="predicted"/>
<protein>
    <recommendedName>
        <fullName evidence="3">Endonuclease/exonuclease/phosphatase domain-containing protein</fullName>
    </recommendedName>
</protein>
<dbReference type="GeneTree" id="ENSGT00940000176131"/>
<sequence length="113" mass="13138">MLFNRDFFAALLNQIAEMDCPNILIGGDFNCSLCPLMDRCPPQNTQSKNSRAVKNILEELDLTDIWRHLKPLTKNFYLSLIATFNNDAHRLFVYVESLGPFCREIRDRNNFPL</sequence>
<reference evidence="2" key="1">
    <citation type="submission" date="2013-11" db="EMBL/GenBank/DDBJ databases">
        <title>The genomic landscape of the Guanapo guppy.</title>
        <authorList>
            <person name="Kuenstner A."/>
            <person name="Dreyer C."/>
        </authorList>
    </citation>
    <scope>NUCLEOTIDE SEQUENCE</scope>
    <source>
        <strain evidence="2">Guanapo</strain>
    </source>
</reference>
<dbReference type="STRING" id="8081.ENSPREP00000007951"/>
<evidence type="ECO:0008006" key="3">
    <source>
        <dbReference type="Google" id="ProtNLM"/>
    </source>
</evidence>
<evidence type="ECO:0000313" key="2">
    <source>
        <dbReference type="Proteomes" id="UP000242638"/>
    </source>
</evidence>
<keyword evidence="2" id="KW-1185">Reference proteome</keyword>